<dbReference type="SUPFAM" id="SSF52172">
    <property type="entry name" value="CheY-like"/>
    <property type="match status" value="2"/>
</dbReference>
<dbReference type="AlphaFoldDB" id="A0A1F2PE95"/>
<dbReference type="SMART" id="SM00448">
    <property type="entry name" value="REC"/>
    <property type="match status" value="2"/>
</dbReference>
<evidence type="ECO:0000313" key="6">
    <source>
        <dbReference type="EMBL" id="OFV69583.1"/>
    </source>
</evidence>
<dbReference type="NCBIfam" id="TIGR00254">
    <property type="entry name" value="GGDEF"/>
    <property type="match status" value="1"/>
</dbReference>
<dbReference type="FunFam" id="3.30.70.270:FF:000001">
    <property type="entry name" value="Diguanylate cyclase domain protein"/>
    <property type="match status" value="1"/>
</dbReference>
<dbReference type="CDD" id="cd01949">
    <property type="entry name" value="GGDEF"/>
    <property type="match status" value="1"/>
</dbReference>
<accession>A0A1F2PE95</accession>
<comment type="function">
    <text evidence="2">May play the central regulatory role in sporulation. It may be an element of the effector pathway responsible for the activation of sporulation genes in response to nutritional stress. Spo0A may act in concert with spo0H (a sigma factor) to control the expression of some genes that are critical to the sporulation process.</text>
</comment>
<keyword evidence="3" id="KW-0597">Phosphoprotein</keyword>
<dbReference type="Gene3D" id="3.40.50.2300">
    <property type="match status" value="2"/>
</dbReference>
<dbReference type="PROSITE" id="PS50887">
    <property type="entry name" value="GGDEF"/>
    <property type="match status" value="1"/>
</dbReference>
<comment type="caution">
    <text evidence="6">The sequence shown here is derived from an EMBL/GenBank/DDBJ whole genome shotgun (WGS) entry which is preliminary data.</text>
</comment>
<feature type="domain" description="Response regulatory" evidence="4">
    <location>
        <begin position="141"/>
        <end position="255"/>
    </location>
</feature>
<dbReference type="GO" id="GO:0052621">
    <property type="term" value="F:diguanylate cyclase activity"/>
    <property type="evidence" value="ECO:0007669"/>
    <property type="project" value="TreeGrafter"/>
</dbReference>
<sequence length="556" mass="63675">MRVKKPTKLEVLTEIENQLNQALQNLVLFSIEPKASQYQFMLTFFSEIKALAVAHHFRELGYICLKNEEFIRQNEHQLLHERSSFIKLAKGFGEITQCLENLLAVATCQECVQENSVCQQARELISQNTQNDEISSLALGRVLVLDDEMLVLNVIESVLRNRGYDVWITSDSDQALEILRAREADILILDLVMPEKSGIEFYRELKQEKIVIPTIVLTGSGNTEDHVLALKEGIDDFLKKPFEADVLVANVEKLIKKEQKHKTAYLKDVLTSAYTRRFFAERYAQEKAKYQRDGSVFSVVFIDLDHFKEINDTYGHVFGDVVLKRFVAEFKASCRPSDQIFRYGGDEFLLLLPETVVVDAVRIVERIRQNFQRIAFNSPINTHEVHVTFSVGITEFNGGNKTLEDILEEADRQLYRSKERGRACTSYVDDAIEIVKEKKRVLICDDSFTVSRLIKTRLTRLGLETQAVATGKEALALLADFKPHLIILDIILPDLNGVEVLKEIRRIEKEEHVKVILISVKSLGAKEQVLSKLGYDDYIKKPISLQRLEQSVKRLL</sequence>
<dbReference type="InterPro" id="IPR001789">
    <property type="entry name" value="Sig_transdc_resp-reg_receiver"/>
</dbReference>
<dbReference type="InterPro" id="IPR029787">
    <property type="entry name" value="Nucleotide_cyclase"/>
</dbReference>
<proteinExistence type="predicted"/>
<dbReference type="InterPro" id="IPR050469">
    <property type="entry name" value="Diguanylate_Cyclase"/>
</dbReference>
<reference evidence="6 7" key="1">
    <citation type="submission" date="2015-09" db="EMBL/GenBank/DDBJ databases">
        <title>Genome sequence of Acetobacterium wieringae DSM 1911.</title>
        <authorList>
            <person name="Poehlein A."/>
            <person name="Bengelsdorf F.R."/>
            <person name="Schiel-Bengelsdorf B."/>
            <person name="Duerre P."/>
            <person name="Daniel R."/>
        </authorList>
    </citation>
    <scope>NUCLEOTIDE SEQUENCE [LARGE SCALE GENOMIC DNA]</scope>
    <source>
        <strain evidence="6 7">DSM 1911</strain>
    </source>
</reference>
<dbReference type="PANTHER" id="PTHR45138:SF9">
    <property type="entry name" value="DIGUANYLATE CYCLASE DGCM-RELATED"/>
    <property type="match status" value="1"/>
</dbReference>
<evidence type="ECO:0000256" key="2">
    <source>
        <dbReference type="ARBA" id="ARBA00024867"/>
    </source>
</evidence>
<dbReference type="PANTHER" id="PTHR45138">
    <property type="entry name" value="REGULATORY COMPONENTS OF SENSORY TRANSDUCTION SYSTEM"/>
    <property type="match status" value="1"/>
</dbReference>
<evidence type="ECO:0000259" key="4">
    <source>
        <dbReference type="PROSITE" id="PS50110"/>
    </source>
</evidence>
<dbReference type="Gene3D" id="3.30.70.270">
    <property type="match status" value="1"/>
</dbReference>
<gene>
    <name evidence="6" type="primary">pleD_6</name>
    <name evidence="6" type="ORF">ACWI_30380</name>
</gene>
<evidence type="ECO:0000256" key="1">
    <source>
        <dbReference type="ARBA" id="ARBA00018672"/>
    </source>
</evidence>
<dbReference type="Pfam" id="PF00072">
    <property type="entry name" value="Response_reg"/>
    <property type="match status" value="2"/>
</dbReference>
<dbReference type="InterPro" id="IPR043128">
    <property type="entry name" value="Rev_trsase/Diguanyl_cyclase"/>
</dbReference>
<organism evidence="6 7">
    <name type="scientific">Acetobacterium wieringae</name>
    <dbReference type="NCBI Taxonomy" id="52694"/>
    <lineage>
        <taxon>Bacteria</taxon>
        <taxon>Bacillati</taxon>
        <taxon>Bacillota</taxon>
        <taxon>Clostridia</taxon>
        <taxon>Eubacteriales</taxon>
        <taxon>Eubacteriaceae</taxon>
        <taxon>Acetobacterium</taxon>
    </lineage>
</organism>
<evidence type="ECO:0000313" key="7">
    <source>
        <dbReference type="Proteomes" id="UP000176244"/>
    </source>
</evidence>
<dbReference type="Proteomes" id="UP000176244">
    <property type="component" value="Unassembled WGS sequence"/>
</dbReference>
<evidence type="ECO:0000256" key="3">
    <source>
        <dbReference type="PROSITE-ProRule" id="PRU00169"/>
    </source>
</evidence>
<feature type="modified residue" description="4-aspartylphosphate" evidence="3">
    <location>
        <position position="190"/>
    </location>
</feature>
<feature type="modified residue" description="4-aspartylphosphate" evidence="3">
    <location>
        <position position="489"/>
    </location>
</feature>
<dbReference type="InterPro" id="IPR000160">
    <property type="entry name" value="GGDEF_dom"/>
</dbReference>
<dbReference type="EMBL" id="LKEU01000039">
    <property type="protein sequence ID" value="OFV69583.1"/>
    <property type="molecule type" value="Genomic_DNA"/>
</dbReference>
<dbReference type="InterPro" id="IPR011006">
    <property type="entry name" value="CheY-like_superfamily"/>
</dbReference>
<dbReference type="SUPFAM" id="SSF55073">
    <property type="entry name" value="Nucleotide cyclase"/>
    <property type="match status" value="1"/>
</dbReference>
<dbReference type="SMART" id="SM00267">
    <property type="entry name" value="GGDEF"/>
    <property type="match status" value="1"/>
</dbReference>
<dbReference type="STRING" id="52694.ACWI_30380"/>
<dbReference type="RefSeq" id="WP_070372294.1">
    <property type="nucleotide sequence ID" value="NZ_LKEU01000039.1"/>
</dbReference>
<dbReference type="PROSITE" id="PS50110">
    <property type="entry name" value="RESPONSE_REGULATORY"/>
    <property type="match status" value="2"/>
</dbReference>
<evidence type="ECO:0000259" key="5">
    <source>
        <dbReference type="PROSITE" id="PS50887"/>
    </source>
</evidence>
<dbReference type="CDD" id="cd00156">
    <property type="entry name" value="REC"/>
    <property type="match status" value="1"/>
</dbReference>
<feature type="domain" description="Response regulatory" evidence="4">
    <location>
        <begin position="440"/>
        <end position="556"/>
    </location>
</feature>
<feature type="domain" description="GGDEF" evidence="5">
    <location>
        <begin position="295"/>
        <end position="430"/>
    </location>
</feature>
<dbReference type="GO" id="GO:0000160">
    <property type="term" value="P:phosphorelay signal transduction system"/>
    <property type="evidence" value="ECO:0007669"/>
    <property type="project" value="InterPro"/>
</dbReference>
<dbReference type="CDD" id="cd17574">
    <property type="entry name" value="REC_OmpR"/>
    <property type="match status" value="1"/>
</dbReference>
<protein>
    <recommendedName>
        <fullName evidence="1">Stage 0 sporulation protein A homolog</fullName>
    </recommendedName>
</protein>
<dbReference type="Pfam" id="PF00990">
    <property type="entry name" value="GGDEF"/>
    <property type="match status" value="1"/>
</dbReference>
<name>A0A1F2PE95_9FIRM</name>